<reference evidence="5 6" key="1">
    <citation type="submission" date="2019-06" db="EMBL/GenBank/DDBJ databases">
        <title>Draft genome sequence of the filamentous fungus Phialemoniopsis curvata isolated from diesel fuel.</title>
        <authorList>
            <person name="Varaljay V.A."/>
            <person name="Lyon W.J."/>
            <person name="Crouch A.L."/>
            <person name="Drake C.E."/>
            <person name="Hollomon J.M."/>
            <person name="Nadeau L.J."/>
            <person name="Nunn H.S."/>
            <person name="Stevenson B.S."/>
            <person name="Bojanowski C.L."/>
            <person name="Crookes-Goodson W.J."/>
        </authorList>
    </citation>
    <scope>NUCLEOTIDE SEQUENCE [LARGE SCALE GENOMIC DNA]</scope>
    <source>
        <strain evidence="5 6">D216</strain>
    </source>
</reference>
<evidence type="ECO:0000259" key="4">
    <source>
        <dbReference type="Pfam" id="PF01764"/>
    </source>
</evidence>
<feature type="domain" description="Fungal lipase-type" evidence="4">
    <location>
        <begin position="107"/>
        <end position="237"/>
    </location>
</feature>
<dbReference type="EMBL" id="SKBQ01000094">
    <property type="protein sequence ID" value="TPX07139.1"/>
    <property type="molecule type" value="Genomic_DNA"/>
</dbReference>
<dbReference type="GO" id="GO:0016787">
    <property type="term" value="F:hydrolase activity"/>
    <property type="evidence" value="ECO:0007669"/>
    <property type="project" value="UniProtKB-KW"/>
</dbReference>
<evidence type="ECO:0000256" key="3">
    <source>
        <dbReference type="SAM" id="SignalP"/>
    </source>
</evidence>
<dbReference type="STRING" id="1093900.A0A507AQJ3"/>
<organism evidence="5 6">
    <name type="scientific">Thyridium curvatum</name>
    <dbReference type="NCBI Taxonomy" id="1093900"/>
    <lineage>
        <taxon>Eukaryota</taxon>
        <taxon>Fungi</taxon>
        <taxon>Dikarya</taxon>
        <taxon>Ascomycota</taxon>
        <taxon>Pezizomycotina</taxon>
        <taxon>Sordariomycetes</taxon>
        <taxon>Sordariomycetidae</taxon>
        <taxon>Thyridiales</taxon>
        <taxon>Thyridiaceae</taxon>
        <taxon>Thyridium</taxon>
    </lineage>
</organism>
<evidence type="ECO:0000256" key="2">
    <source>
        <dbReference type="ARBA" id="ARBA00022801"/>
    </source>
</evidence>
<feature type="chain" id="PRO_5021351648" description="Fungal lipase-type domain-containing protein" evidence="3">
    <location>
        <begin position="16"/>
        <end position="337"/>
    </location>
</feature>
<proteinExistence type="predicted"/>
<keyword evidence="6" id="KW-1185">Reference proteome</keyword>
<dbReference type="AlphaFoldDB" id="A0A507AQJ3"/>
<name>A0A507AQJ3_9PEZI</name>
<dbReference type="Pfam" id="PF01764">
    <property type="entry name" value="Lipase_3"/>
    <property type="match status" value="1"/>
</dbReference>
<dbReference type="PANTHER" id="PTHR46640:SF1">
    <property type="entry name" value="FUNGAL LIPASE-LIKE DOMAIN-CONTAINING PROTEIN-RELATED"/>
    <property type="match status" value="1"/>
</dbReference>
<keyword evidence="1 3" id="KW-0732">Signal</keyword>
<gene>
    <name evidence="5" type="ORF">E0L32_010940</name>
</gene>
<dbReference type="InParanoid" id="A0A507AQJ3"/>
<dbReference type="PANTHER" id="PTHR46640">
    <property type="entry name" value="TRIACYLGLYCEROL LIPASE, PUTATIVE (AFU_ORTHOLOGUE AFUA_6G06510)-RELATED"/>
    <property type="match status" value="1"/>
</dbReference>
<comment type="caution">
    <text evidence="5">The sequence shown here is derived from an EMBL/GenBank/DDBJ whole genome shotgun (WGS) entry which is preliminary data.</text>
</comment>
<dbReference type="FunCoup" id="A0A507AQJ3">
    <property type="interactions" value="5"/>
</dbReference>
<dbReference type="InterPro" id="IPR002921">
    <property type="entry name" value="Fungal_lipase-type"/>
</dbReference>
<keyword evidence="2" id="KW-0378">Hydrolase</keyword>
<dbReference type="InterPro" id="IPR029058">
    <property type="entry name" value="AB_hydrolase_fold"/>
</dbReference>
<dbReference type="SUPFAM" id="SSF53474">
    <property type="entry name" value="alpha/beta-Hydrolases"/>
    <property type="match status" value="1"/>
</dbReference>
<protein>
    <recommendedName>
        <fullName evidence="4">Fungal lipase-type domain-containing protein</fullName>
    </recommendedName>
</protein>
<dbReference type="RefSeq" id="XP_030988850.1">
    <property type="nucleotide sequence ID" value="XM_031133613.1"/>
</dbReference>
<evidence type="ECO:0000256" key="1">
    <source>
        <dbReference type="ARBA" id="ARBA00022729"/>
    </source>
</evidence>
<dbReference type="Gene3D" id="3.40.50.1820">
    <property type="entry name" value="alpha/beta hydrolase"/>
    <property type="match status" value="1"/>
</dbReference>
<dbReference type="GeneID" id="41978387"/>
<sequence>MQLFSLLLLVAGVTASPFKGVVTTKFAQGRAATVSEADLSNLKFFAQYAGAAYCNMDSPDGSIVTCSDNVCPQPTANKAVIVATVNGNTDNNIDGFVAVDPARSLVVVSYRGSSSIRNWITNLQFALTDCPFVRGCQFHFGFADAWRTSGPGITAAVRAALQANPSYKLVVTGHSLGGAVATIAAASLRAAGLPCDLYTYGSPRVGNAAFAQFVTDQAGAEFRVTHTDDPVPRLPPILFGYRHVSPEYWIYAGSGGAGASAADIKVCAGTANTDCNAGTSGLDAAAHGQYFGPIAGCSAGGVVWRRSGARDLTDEELEAQLNEWAEKDRQIVQAGAA</sequence>
<dbReference type="OrthoDB" id="426718at2759"/>
<dbReference type="GO" id="GO:0006629">
    <property type="term" value="P:lipid metabolic process"/>
    <property type="evidence" value="ECO:0007669"/>
    <property type="project" value="InterPro"/>
</dbReference>
<accession>A0A507AQJ3</accession>
<feature type="signal peptide" evidence="3">
    <location>
        <begin position="1"/>
        <end position="15"/>
    </location>
</feature>
<evidence type="ECO:0000313" key="6">
    <source>
        <dbReference type="Proteomes" id="UP000319257"/>
    </source>
</evidence>
<dbReference type="InterPro" id="IPR051299">
    <property type="entry name" value="AB_hydrolase_lip/est"/>
</dbReference>
<evidence type="ECO:0000313" key="5">
    <source>
        <dbReference type="EMBL" id="TPX07139.1"/>
    </source>
</evidence>
<dbReference type="Proteomes" id="UP000319257">
    <property type="component" value="Unassembled WGS sequence"/>
</dbReference>
<dbReference type="CDD" id="cd00519">
    <property type="entry name" value="Lipase_3"/>
    <property type="match status" value="1"/>
</dbReference>